<keyword evidence="1" id="KW-0479">Metal-binding</keyword>
<evidence type="ECO:0000313" key="4">
    <source>
        <dbReference type="Proteomes" id="UP000886520"/>
    </source>
</evidence>
<evidence type="ECO:0000259" key="2">
    <source>
        <dbReference type="PROSITE" id="PS50157"/>
    </source>
</evidence>
<gene>
    <name evidence="3" type="ORF">GOP47_0011472</name>
</gene>
<evidence type="ECO:0000313" key="3">
    <source>
        <dbReference type="EMBL" id="KAI5073459.1"/>
    </source>
</evidence>
<dbReference type="Proteomes" id="UP000886520">
    <property type="component" value="Chromosome 11"/>
</dbReference>
<reference evidence="3" key="1">
    <citation type="submission" date="2021-01" db="EMBL/GenBank/DDBJ databases">
        <title>Adiantum capillus-veneris genome.</title>
        <authorList>
            <person name="Fang Y."/>
            <person name="Liao Q."/>
        </authorList>
    </citation>
    <scope>NUCLEOTIDE SEQUENCE</scope>
    <source>
        <strain evidence="3">H3</strain>
        <tissue evidence="3">Leaf</tissue>
    </source>
</reference>
<dbReference type="OrthoDB" id="5894at2759"/>
<keyword evidence="1" id="KW-0863">Zinc-finger</keyword>
<dbReference type="AlphaFoldDB" id="A0A9D4USV4"/>
<organism evidence="3 4">
    <name type="scientific">Adiantum capillus-veneris</name>
    <name type="common">Maidenhair fern</name>
    <dbReference type="NCBI Taxonomy" id="13818"/>
    <lineage>
        <taxon>Eukaryota</taxon>
        <taxon>Viridiplantae</taxon>
        <taxon>Streptophyta</taxon>
        <taxon>Embryophyta</taxon>
        <taxon>Tracheophyta</taxon>
        <taxon>Polypodiopsida</taxon>
        <taxon>Polypodiidae</taxon>
        <taxon>Polypodiales</taxon>
        <taxon>Pteridineae</taxon>
        <taxon>Pteridaceae</taxon>
        <taxon>Vittarioideae</taxon>
        <taxon>Adiantum</taxon>
    </lineage>
</organism>
<dbReference type="GO" id="GO:0008270">
    <property type="term" value="F:zinc ion binding"/>
    <property type="evidence" value="ECO:0007669"/>
    <property type="project" value="UniProtKB-KW"/>
</dbReference>
<dbReference type="InterPro" id="IPR013087">
    <property type="entry name" value="Znf_C2H2_type"/>
</dbReference>
<evidence type="ECO:0000256" key="1">
    <source>
        <dbReference type="PROSITE-ProRule" id="PRU00042"/>
    </source>
</evidence>
<feature type="domain" description="C2H2-type" evidence="2">
    <location>
        <begin position="110"/>
        <end position="139"/>
    </location>
</feature>
<comment type="caution">
    <text evidence="3">The sequence shown here is derived from an EMBL/GenBank/DDBJ whole genome shotgun (WGS) entry which is preliminary data.</text>
</comment>
<keyword evidence="1" id="KW-0862">Zinc</keyword>
<dbReference type="PROSITE" id="PS50157">
    <property type="entry name" value="ZINC_FINGER_C2H2_2"/>
    <property type="match status" value="1"/>
</dbReference>
<accession>A0A9D4USV4</accession>
<name>A0A9D4USV4_ADICA</name>
<sequence>MELHGLFNTKPIILVSALQVKRLVQKRDCAIALIMLRDVKPGAEEEEAKSSSNIAYLQQPFFQPYLDLFPDELPTTLPTRRPVDHPIDLIPDQPPPIRAPYRVNTQSAILTCETCGEDFDSRNQLFKHISATKHAILKGK</sequence>
<protein>
    <recommendedName>
        <fullName evidence="2">C2H2-type domain-containing protein</fullName>
    </recommendedName>
</protein>
<keyword evidence="4" id="KW-1185">Reference proteome</keyword>
<dbReference type="PROSITE" id="PS00028">
    <property type="entry name" value="ZINC_FINGER_C2H2_1"/>
    <property type="match status" value="1"/>
</dbReference>
<proteinExistence type="predicted"/>
<dbReference type="EMBL" id="JABFUD020000011">
    <property type="protein sequence ID" value="KAI5073459.1"/>
    <property type="molecule type" value="Genomic_DNA"/>
</dbReference>